<name>A0A915KEL2_ROMCU</name>
<dbReference type="SMART" id="SM00510">
    <property type="entry name" value="TFS2M"/>
    <property type="match status" value="1"/>
</dbReference>
<dbReference type="Pfam" id="PF07500">
    <property type="entry name" value="TFIIS_M"/>
    <property type="match status" value="1"/>
</dbReference>
<dbReference type="Proteomes" id="UP000887565">
    <property type="component" value="Unplaced"/>
</dbReference>
<evidence type="ECO:0000313" key="7">
    <source>
        <dbReference type="WBParaSite" id="nRc.2.0.1.t36374-RA"/>
    </source>
</evidence>
<reference evidence="7" key="1">
    <citation type="submission" date="2022-11" db="UniProtKB">
        <authorList>
            <consortium name="WormBaseParasite"/>
        </authorList>
    </citation>
    <scope>IDENTIFICATION</scope>
</reference>
<keyword evidence="1" id="KW-0479">Metal-binding</keyword>
<dbReference type="SUPFAM" id="SSF46942">
    <property type="entry name" value="Elongation factor TFIIS domain 2"/>
    <property type="match status" value="1"/>
</dbReference>
<evidence type="ECO:0000256" key="1">
    <source>
        <dbReference type="ARBA" id="ARBA00022723"/>
    </source>
</evidence>
<dbReference type="PANTHER" id="PTHR11477">
    <property type="entry name" value="TRANSCRIPTION FACTOR S-II ZINC FINGER DOMAIN-CONTAINING PROTEIN"/>
    <property type="match status" value="1"/>
</dbReference>
<proteinExistence type="predicted"/>
<protein>
    <submittedName>
        <fullName evidence="7">TFIIS central domain-containing protein</fullName>
    </submittedName>
</protein>
<evidence type="ECO:0000313" key="6">
    <source>
        <dbReference type="Proteomes" id="UP000887565"/>
    </source>
</evidence>
<dbReference type="PROSITE" id="PS51321">
    <property type="entry name" value="TFIIS_CENTRAL"/>
    <property type="match status" value="1"/>
</dbReference>
<dbReference type="SUPFAM" id="SSF57783">
    <property type="entry name" value="Zinc beta-ribbon"/>
    <property type="match status" value="1"/>
</dbReference>
<dbReference type="GO" id="GO:0005634">
    <property type="term" value="C:nucleus"/>
    <property type="evidence" value="ECO:0007669"/>
    <property type="project" value="TreeGrafter"/>
</dbReference>
<dbReference type="InterPro" id="IPR003618">
    <property type="entry name" value="TFIIS_cen_dom"/>
</dbReference>
<dbReference type="Gene3D" id="1.10.472.30">
    <property type="entry name" value="Transcription elongation factor S-II, central domain"/>
    <property type="match status" value="1"/>
</dbReference>
<accession>A0A915KEL2</accession>
<dbReference type="AlphaFoldDB" id="A0A915KEL2"/>
<evidence type="ECO:0000256" key="2">
    <source>
        <dbReference type="ARBA" id="ARBA00022771"/>
    </source>
</evidence>
<dbReference type="WBParaSite" id="nRc.2.0.1.t36374-RA">
    <property type="protein sequence ID" value="nRc.2.0.1.t36374-RA"/>
    <property type="gene ID" value="nRc.2.0.1.g36374"/>
</dbReference>
<evidence type="ECO:0000259" key="5">
    <source>
        <dbReference type="PROSITE" id="PS51321"/>
    </source>
</evidence>
<dbReference type="InterPro" id="IPR036575">
    <property type="entry name" value="TFIIS_cen_dom_sf"/>
</dbReference>
<evidence type="ECO:0000256" key="4">
    <source>
        <dbReference type="ARBA" id="ARBA00023242"/>
    </source>
</evidence>
<feature type="domain" description="TFIIS central" evidence="5">
    <location>
        <begin position="9"/>
        <end position="123"/>
    </location>
</feature>
<keyword evidence="6" id="KW-1185">Reference proteome</keyword>
<dbReference type="PANTHER" id="PTHR11477:SF0">
    <property type="entry name" value="IP08861P-RELATED"/>
    <property type="match status" value="1"/>
</dbReference>
<sequence length="174" mass="20201">PKCDSPSDIRQKSVQLLFEAIKFEKIDHKARLIAEKIEEIIFMDNNQDVNNKNYKAKIRSRVMNLRDKNNPDLLKNVIIGRITAEKFARMSVEEMASDRMKNLRKSIEEESIQERQSKDPSSVGLAKSDAFPCPECNERDACYRLCEDRMDGEYDLVSVTSLFCNKCGHSWKNY</sequence>
<keyword evidence="3" id="KW-0862">Zinc</keyword>
<dbReference type="GO" id="GO:0008270">
    <property type="term" value="F:zinc ion binding"/>
    <property type="evidence" value="ECO:0007669"/>
    <property type="project" value="UniProtKB-KW"/>
</dbReference>
<dbReference type="PIRSF" id="PIRSF006704">
    <property type="entry name" value="TF_IIS"/>
    <property type="match status" value="1"/>
</dbReference>
<organism evidence="6 7">
    <name type="scientific">Romanomermis culicivorax</name>
    <name type="common">Nematode worm</name>
    <dbReference type="NCBI Taxonomy" id="13658"/>
    <lineage>
        <taxon>Eukaryota</taxon>
        <taxon>Metazoa</taxon>
        <taxon>Ecdysozoa</taxon>
        <taxon>Nematoda</taxon>
        <taxon>Enoplea</taxon>
        <taxon>Dorylaimia</taxon>
        <taxon>Mermithida</taxon>
        <taxon>Mermithoidea</taxon>
        <taxon>Mermithidae</taxon>
        <taxon>Romanomermis</taxon>
    </lineage>
</organism>
<evidence type="ECO:0000256" key="3">
    <source>
        <dbReference type="ARBA" id="ARBA00022833"/>
    </source>
</evidence>
<keyword evidence="2" id="KW-0863">Zinc-finger</keyword>
<dbReference type="OMA" id="NCIQLHT"/>
<dbReference type="GO" id="GO:0006351">
    <property type="term" value="P:DNA-templated transcription"/>
    <property type="evidence" value="ECO:0007669"/>
    <property type="project" value="InterPro"/>
</dbReference>
<keyword evidence="4" id="KW-0539">Nucleus</keyword>
<dbReference type="Gene3D" id="2.20.25.10">
    <property type="match status" value="1"/>
</dbReference>
<dbReference type="InterPro" id="IPR035100">
    <property type="entry name" value="TF_IIS-typ"/>
</dbReference>